<gene>
    <name evidence="1" type="ORF">PGLA1383_LOCUS425</name>
</gene>
<protein>
    <submittedName>
        <fullName evidence="1">Uncharacterized protein</fullName>
    </submittedName>
</protein>
<sequence length="87" mass="9741">DILFQQSDVAKFVDGALMDIRAHSPGCYCYPTILKTSNPYEAITNFGWIQGRHLPDHGYVKIPTNLNLGLSSSENHLCYTRSSRAPK</sequence>
<proteinExistence type="predicted"/>
<keyword evidence="2" id="KW-1185">Reference proteome</keyword>
<dbReference type="AlphaFoldDB" id="A0A813D6L7"/>
<feature type="non-terminal residue" evidence="1">
    <location>
        <position position="1"/>
    </location>
</feature>
<organism evidence="1 2">
    <name type="scientific">Polarella glacialis</name>
    <name type="common">Dinoflagellate</name>
    <dbReference type="NCBI Taxonomy" id="89957"/>
    <lineage>
        <taxon>Eukaryota</taxon>
        <taxon>Sar</taxon>
        <taxon>Alveolata</taxon>
        <taxon>Dinophyceae</taxon>
        <taxon>Suessiales</taxon>
        <taxon>Suessiaceae</taxon>
        <taxon>Polarella</taxon>
    </lineage>
</organism>
<evidence type="ECO:0000313" key="1">
    <source>
        <dbReference type="EMBL" id="CAE8581399.1"/>
    </source>
</evidence>
<dbReference type="Proteomes" id="UP000654075">
    <property type="component" value="Unassembled WGS sequence"/>
</dbReference>
<reference evidence="1" key="1">
    <citation type="submission" date="2021-02" db="EMBL/GenBank/DDBJ databases">
        <authorList>
            <person name="Dougan E. K."/>
            <person name="Rhodes N."/>
            <person name="Thang M."/>
            <person name="Chan C."/>
        </authorList>
    </citation>
    <scope>NUCLEOTIDE SEQUENCE</scope>
</reference>
<evidence type="ECO:0000313" key="2">
    <source>
        <dbReference type="Proteomes" id="UP000654075"/>
    </source>
</evidence>
<dbReference type="EMBL" id="CAJNNV010000085">
    <property type="protein sequence ID" value="CAE8581399.1"/>
    <property type="molecule type" value="Genomic_DNA"/>
</dbReference>
<dbReference type="Gene3D" id="2.100.10.50">
    <property type="match status" value="1"/>
</dbReference>
<comment type="caution">
    <text evidence="1">The sequence shown here is derived from an EMBL/GenBank/DDBJ whole genome shotgun (WGS) entry which is preliminary data.</text>
</comment>
<name>A0A813D6L7_POLGL</name>
<accession>A0A813D6L7</accession>
<feature type="non-terminal residue" evidence="1">
    <location>
        <position position="87"/>
    </location>
</feature>